<proteinExistence type="predicted"/>
<organism evidence="1 2">
    <name type="scientific">Microbacterium phage Megan</name>
    <dbReference type="NCBI Taxonomy" id="2656551"/>
    <lineage>
        <taxon>Viruses</taxon>
        <taxon>Duplodnaviria</taxon>
        <taxon>Heunggongvirae</taxon>
        <taxon>Uroviricota</taxon>
        <taxon>Caudoviricetes</taxon>
        <taxon>Hodgkinviridae</taxon>
        <taxon>Meganvirus</taxon>
        <taxon>Meganvirus megan</taxon>
    </lineage>
</organism>
<reference evidence="1 2" key="1">
    <citation type="submission" date="2019-10" db="EMBL/GenBank/DDBJ databases">
        <authorList>
            <person name="Abad L.A."/>
            <person name="AUll H.A."/>
            <person name="Garlena R.A."/>
            <person name="Russell D.A."/>
            <person name="Pope W.H."/>
            <person name="Jacobs-Sera D."/>
            <person name="Hatfull G.F."/>
        </authorList>
    </citation>
    <scope>NUCLEOTIDE SEQUENCE [LARGE SCALE GENOMIC DNA]</scope>
</reference>
<sequence>MTGALGIEEVPPSTPGAVVCGTCGKAWVEDITPASRCPWEDTHMDVLYPEHARLQALDGDNDTIGAFLEWLSEQGYVIAEHGTGEPDDDRSEHRLWAVHRSIESWLAQYFNINPVKISAEKDAMLRAMREAQGLDADGRTKEDTHA</sequence>
<keyword evidence="2" id="KW-1185">Reference proteome</keyword>
<evidence type="ECO:0000313" key="1">
    <source>
        <dbReference type="EMBL" id="QGJ92737.1"/>
    </source>
</evidence>
<dbReference type="GeneID" id="80005024"/>
<evidence type="ECO:0000313" key="2">
    <source>
        <dbReference type="Proteomes" id="UP000425388"/>
    </source>
</evidence>
<dbReference type="Proteomes" id="UP000425388">
    <property type="component" value="Segment"/>
</dbReference>
<dbReference type="EMBL" id="MN586020">
    <property type="protein sequence ID" value="QGJ92737.1"/>
    <property type="molecule type" value="Genomic_DNA"/>
</dbReference>
<gene>
    <name evidence="1" type="primary">67</name>
    <name evidence="1" type="ORF">PBI_MEGAN_67</name>
</gene>
<protein>
    <submittedName>
        <fullName evidence="1">Uncharacterized protein</fullName>
    </submittedName>
</protein>
<accession>A0A649VK51</accession>
<dbReference type="RefSeq" id="YP_010751358.1">
    <property type="nucleotide sequence ID" value="NC_073368.1"/>
</dbReference>
<name>A0A649VK51_9CAUD</name>
<dbReference type="KEGG" id="vg:80005024"/>